<keyword evidence="7" id="KW-1185">Reference proteome</keyword>
<evidence type="ECO:0000256" key="2">
    <source>
        <dbReference type="ARBA" id="ARBA00008712"/>
    </source>
</evidence>
<dbReference type="GO" id="GO:0030199">
    <property type="term" value="P:collagen fibril organization"/>
    <property type="evidence" value="ECO:0007669"/>
    <property type="project" value="TreeGrafter"/>
</dbReference>
<protein>
    <submittedName>
        <fullName evidence="6">Hemagglutinin/amebocyte aggregation factor</fullName>
    </submittedName>
</protein>
<dbReference type="Proteomes" id="UP000762676">
    <property type="component" value="Unassembled WGS sequence"/>
</dbReference>
<evidence type="ECO:0000256" key="5">
    <source>
        <dbReference type="SAM" id="SignalP"/>
    </source>
</evidence>
<dbReference type="InterPro" id="IPR026645">
    <property type="entry name" value="Dermatopontin"/>
</dbReference>
<name>A0AAV4JUW5_9GAST</name>
<comment type="similarity">
    <text evidence="2">Belongs to the dermatopontin family.</text>
</comment>
<feature type="signal peptide" evidence="5">
    <location>
        <begin position="1"/>
        <end position="23"/>
    </location>
</feature>
<dbReference type="GO" id="GO:0005615">
    <property type="term" value="C:extracellular space"/>
    <property type="evidence" value="ECO:0007669"/>
    <property type="project" value="TreeGrafter"/>
</dbReference>
<evidence type="ECO:0000313" key="7">
    <source>
        <dbReference type="Proteomes" id="UP000762676"/>
    </source>
</evidence>
<evidence type="ECO:0000256" key="1">
    <source>
        <dbReference type="ARBA" id="ARBA00004613"/>
    </source>
</evidence>
<dbReference type="EMBL" id="BMAT01010370">
    <property type="protein sequence ID" value="GFS25520.1"/>
    <property type="molecule type" value="Genomic_DNA"/>
</dbReference>
<sequence length="169" mass="19381">MLPIAKTCFGLLFFLGFLGLCQAQTWLHSYRRYLNYTCPPGEVFSRLESEHHDSKDVQDRKWHAECATPDAGAATNCAWSGLGYVNDYDGIMLYQCPDNSVLSGMASVYSKYYLDRRYKFYCCGVSDTVAHSCYYTGYQNDFNNMMDFKVPTGWIIKGVFSHHSNHVHE</sequence>
<evidence type="ECO:0000313" key="6">
    <source>
        <dbReference type="EMBL" id="GFS25520.1"/>
    </source>
</evidence>
<proteinExistence type="inferred from homology"/>
<accession>A0AAV4JUW5</accession>
<dbReference type="GO" id="GO:0031012">
    <property type="term" value="C:extracellular matrix"/>
    <property type="evidence" value="ECO:0007669"/>
    <property type="project" value="TreeGrafter"/>
</dbReference>
<keyword evidence="5" id="KW-0732">Signal</keyword>
<evidence type="ECO:0000256" key="3">
    <source>
        <dbReference type="ARBA" id="ARBA00022525"/>
    </source>
</evidence>
<dbReference type="PANTHER" id="PTHR15040">
    <property type="entry name" value="DERMATOPONTIN-RELATED"/>
    <property type="match status" value="1"/>
</dbReference>
<gene>
    <name evidence="6" type="ORF">ElyMa_005185900</name>
</gene>
<feature type="chain" id="PRO_5043573676" evidence="5">
    <location>
        <begin position="24"/>
        <end position="169"/>
    </location>
</feature>
<comment type="caution">
    <text evidence="6">The sequence shown here is derived from an EMBL/GenBank/DDBJ whole genome shotgun (WGS) entry which is preliminary data.</text>
</comment>
<reference evidence="6 7" key="1">
    <citation type="journal article" date="2021" name="Elife">
        <title>Chloroplast acquisition without the gene transfer in kleptoplastic sea slugs, Plakobranchus ocellatus.</title>
        <authorList>
            <person name="Maeda T."/>
            <person name="Takahashi S."/>
            <person name="Yoshida T."/>
            <person name="Shimamura S."/>
            <person name="Takaki Y."/>
            <person name="Nagai Y."/>
            <person name="Toyoda A."/>
            <person name="Suzuki Y."/>
            <person name="Arimoto A."/>
            <person name="Ishii H."/>
            <person name="Satoh N."/>
            <person name="Nishiyama T."/>
            <person name="Hasebe M."/>
            <person name="Maruyama T."/>
            <person name="Minagawa J."/>
            <person name="Obokata J."/>
            <person name="Shigenobu S."/>
        </authorList>
    </citation>
    <scope>NUCLEOTIDE SEQUENCE [LARGE SCALE GENOMIC DNA]</scope>
</reference>
<keyword evidence="4" id="KW-1015">Disulfide bond</keyword>
<keyword evidence="3" id="KW-0964">Secreted</keyword>
<dbReference type="Pfam" id="PF14704">
    <property type="entry name" value="DERM"/>
    <property type="match status" value="1"/>
</dbReference>
<comment type="subcellular location">
    <subcellularLocation>
        <location evidence="1">Secreted</location>
    </subcellularLocation>
</comment>
<dbReference type="AlphaFoldDB" id="A0AAV4JUW5"/>
<organism evidence="6 7">
    <name type="scientific">Elysia marginata</name>
    <dbReference type="NCBI Taxonomy" id="1093978"/>
    <lineage>
        <taxon>Eukaryota</taxon>
        <taxon>Metazoa</taxon>
        <taxon>Spiralia</taxon>
        <taxon>Lophotrochozoa</taxon>
        <taxon>Mollusca</taxon>
        <taxon>Gastropoda</taxon>
        <taxon>Heterobranchia</taxon>
        <taxon>Euthyneura</taxon>
        <taxon>Panpulmonata</taxon>
        <taxon>Sacoglossa</taxon>
        <taxon>Placobranchoidea</taxon>
        <taxon>Plakobranchidae</taxon>
        <taxon>Elysia</taxon>
    </lineage>
</organism>
<dbReference type="PANTHER" id="PTHR15040:SF1">
    <property type="entry name" value="DERMATOPONTIN-LIKE ISOFORM X1"/>
    <property type="match status" value="1"/>
</dbReference>
<evidence type="ECO:0000256" key="4">
    <source>
        <dbReference type="ARBA" id="ARBA00023157"/>
    </source>
</evidence>